<evidence type="ECO:0000256" key="6">
    <source>
        <dbReference type="HAMAP-Rule" id="MF_02124"/>
    </source>
</evidence>
<sequence length="706" mass="79023">MIGRIPILDIHPTVECGRYPAKAAAGETFEISATVFREGHDAVAAGVVLTGPDGVRGPLLPMSELAPGTDRWGVEVTLPTEGEWTFRVEAWGDPLATWLHDAGIKIPRGMDADLMCEEGARLFDRAARAVRPADCKPVTGPVAVGSPVSGTAPAGRVARRGNPTQEHVCGHRAALQAVAARLRETGIDPRARFTVAQLPETAELLRAHPLRDLVTRSGRRSIVVDRRRAVFGSWYEFFPRSEGAIIERDSVPKSGNFQTAAKRLPAIAKMGFDVVYLPPIHPIGHSFRKGRNNTLTPDPHDPGSPWAIGSEQGGHDAIHPDLGTFEDFDAFVAKARELGMEIALDLALQCAPDHPWVKEHPEWFNIRADGSIAYAENPPKKYQDIYPLNFDKDPQGIYEEVKRVVRLWMDHGVRIFRVDNPHTKPVAFWEKLLADIHATDPDVLFLAEAFTRPAMMQTLGKIGFHQSYTYFTWRNSRSEVEEYLTELSHRTSHFMRPNVFVNTPDILHEYLQHGGVPAFRIRAVLAALAMPTWGVYSGYELAENVPVRPGSEEYLDSEKYQYKPRDWVAAEREGRSLAPFITQLNLFRRAHPALQELRNLRFHSVDHPDMVCFSKRLPGAYDTATRRHGLGDVVLAVVNLDPHNTHEATVSLDMPALGLDWHAEFVVDDELSGESYRWRQTNYVRLDPHIHPAHVFTLRAAAANQR</sequence>
<dbReference type="RefSeq" id="WP_344967531.1">
    <property type="nucleotide sequence ID" value="NZ_BAAAVI010000003.1"/>
</dbReference>
<dbReference type="EMBL" id="BAAAVI010000003">
    <property type="protein sequence ID" value="GAA2848613.1"/>
    <property type="molecule type" value="Genomic_DNA"/>
</dbReference>
<evidence type="ECO:0000313" key="10">
    <source>
        <dbReference type="Proteomes" id="UP001500831"/>
    </source>
</evidence>
<dbReference type="InterPro" id="IPR021828">
    <property type="entry name" value="GlgE_dom_N/S"/>
</dbReference>
<evidence type="ECO:0000256" key="7">
    <source>
        <dbReference type="SAM" id="MobiDB-lite"/>
    </source>
</evidence>
<dbReference type="CDD" id="cd11344">
    <property type="entry name" value="AmyAc_GlgE_like"/>
    <property type="match status" value="1"/>
</dbReference>
<dbReference type="Gene3D" id="2.60.40.10">
    <property type="entry name" value="Immunoglobulins"/>
    <property type="match status" value="1"/>
</dbReference>
<dbReference type="Gene3D" id="3.20.20.80">
    <property type="entry name" value="Glycosidases"/>
    <property type="match status" value="1"/>
</dbReference>
<dbReference type="InterPro" id="IPR017853">
    <property type="entry name" value="GH"/>
</dbReference>
<proteinExistence type="inferred from homology"/>
<dbReference type="Pfam" id="PF11896">
    <property type="entry name" value="GlgE_dom_N_S"/>
    <property type="match status" value="1"/>
</dbReference>
<keyword evidence="3 6" id="KW-0808">Transferase</keyword>
<comment type="caution">
    <text evidence="9">The sequence shown here is derived from an EMBL/GenBank/DDBJ whole genome shotgun (WGS) entry which is preliminary data.</text>
</comment>
<feature type="region of interest" description="Disordered" evidence="7">
    <location>
        <begin position="293"/>
        <end position="313"/>
    </location>
</feature>
<feature type="active site" description="Proton donor" evidence="6">
    <location>
        <position position="448"/>
    </location>
</feature>
<dbReference type="InterPro" id="IPR013780">
    <property type="entry name" value="Glyco_hydro_b"/>
</dbReference>
<evidence type="ECO:0000259" key="8">
    <source>
        <dbReference type="SMART" id="SM00642"/>
    </source>
</evidence>
<dbReference type="SUPFAM" id="SSF51445">
    <property type="entry name" value="(Trans)glycosidases"/>
    <property type="match status" value="1"/>
</dbReference>
<feature type="binding site" evidence="6">
    <location>
        <position position="420"/>
    </location>
    <ligand>
        <name>alpha-maltose 1-phosphate</name>
        <dbReference type="ChEBI" id="CHEBI:63576"/>
    </ligand>
</feature>
<dbReference type="PANTHER" id="PTHR47786:SF2">
    <property type="entry name" value="GLYCOSYL HYDROLASE FAMILY 13 CATALYTIC DOMAIN-CONTAINING PROTEIN"/>
    <property type="match status" value="1"/>
</dbReference>
<dbReference type="Proteomes" id="UP001500831">
    <property type="component" value="Unassembled WGS sequence"/>
</dbReference>
<evidence type="ECO:0000256" key="3">
    <source>
        <dbReference type="ARBA" id="ARBA00022679"/>
    </source>
</evidence>
<keyword evidence="2 6" id="KW-0328">Glycosyltransferase</keyword>
<feature type="binding site" evidence="6">
    <location>
        <begin position="559"/>
        <end position="560"/>
    </location>
    <ligand>
        <name>alpha-maltose 1-phosphate</name>
        <dbReference type="ChEBI" id="CHEBI:63576"/>
    </ligand>
</feature>
<feature type="domain" description="Glycosyl hydrolase family 13 catalytic" evidence="8">
    <location>
        <begin position="232"/>
        <end position="588"/>
    </location>
</feature>
<evidence type="ECO:0000256" key="5">
    <source>
        <dbReference type="ARBA" id="ARBA00048735"/>
    </source>
</evidence>
<dbReference type="InterPro" id="IPR013783">
    <property type="entry name" value="Ig-like_fold"/>
</dbReference>
<dbReference type="Pfam" id="PF00128">
    <property type="entry name" value="Alpha-amylase"/>
    <property type="match status" value="1"/>
</dbReference>
<dbReference type="SMART" id="SM00642">
    <property type="entry name" value="Aamy"/>
    <property type="match status" value="1"/>
</dbReference>
<feature type="active site" description="Nucleophile" evidence="6">
    <location>
        <position position="419"/>
    </location>
</feature>
<dbReference type="InterPro" id="IPR006047">
    <property type="entry name" value="GH13_cat_dom"/>
</dbReference>
<evidence type="ECO:0000256" key="1">
    <source>
        <dbReference type="ARBA" id="ARBA00011738"/>
    </source>
</evidence>
<accession>A0ABN3VQ21</accession>
<dbReference type="Pfam" id="PF21702">
    <property type="entry name" value="GLGE_C"/>
    <property type="match status" value="1"/>
</dbReference>
<reference evidence="9 10" key="1">
    <citation type="journal article" date="2019" name="Int. J. Syst. Evol. Microbiol.">
        <title>The Global Catalogue of Microorganisms (GCM) 10K type strain sequencing project: providing services to taxonomists for standard genome sequencing and annotation.</title>
        <authorList>
            <consortium name="The Broad Institute Genomics Platform"/>
            <consortium name="The Broad Institute Genome Sequencing Center for Infectious Disease"/>
            <person name="Wu L."/>
            <person name="Ma J."/>
        </authorList>
    </citation>
    <scope>NUCLEOTIDE SEQUENCE [LARGE SCALE GENOMIC DNA]</scope>
    <source>
        <strain evidence="9 10">JCM 6242</strain>
    </source>
</reference>
<feature type="site" description="Transition state stabilizer" evidence="6">
    <location>
        <position position="505"/>
    </location>
</feature>
<dbReference type="Gene3D" id="1.20.58.80">
    <property type="entry name" value="Phosphotransferase system, lactose/cellobiose-type IIA subunit"/>
    <property type="match status" value="1"/>
</dbReference>
<dbReference type="HAMAP" id="MF_02124">
    <property type="entry name" value="GlgE"/>
    <property type="match status" value="1"/>
</dbReference>
<organism evidence="9 10">
    <name type="scientific">Streptosporangium fragile</name>
    <dbReference type="NCBI Taxonomy" id="46186"/>
    <lineage>
        <taxon>Bacteria</taxon>
        <taxon>Bacillati</taxon>
        <taxon>Actinomycetota</taxon>
        <taxon>Actinomycetes</taxon>
        <taxon>Streptosporangiales</taxon>
        <taxon>Streptosporangiaceae</taxon>
        <taxon>Streptosporangium</taxon>
    </lineage>
</organism>
<evidence type="ECO:0000313" key="9">
    <source>
        <dbReference type="EMBL" id="GAA2848613.1"/>
    </source>
</evidence>
<dbReference type="PANTHER" id="PTHR47786">
    <property type="entry name" value="ALPHA-1,4-GLUCAN:MALTOSE-1-PHOSPHATE MALTOSYLTRANSFERASE"/>
    <property type="match status" value="1"/>
</dbReference>
<evidence type="ECO:0000256" key="2">
    <source>
        <dbReference type="ARBA" id="ARBA00022676"/>
    </source>
</evidence>
<comment type="catalytic activity">
    <reaction evidence="5 6">
        <text>alpha-maltose 1-phosphate + [(1-&gt;4)-alpha-D-glucosyl](n) = [(1-&gt;4)-alpha-D-glucosyl](n+2) + phosphate</text>
        <dbReference type="Rhea" id="RHEA:42692"/>
        <dbReference type="Rhea" id="RHEA-COMP:9584"/>
        <dbReference type="Rhea" id="RHEA-COMP:10183"/>
        <dbReference type="ChEBI" id="CHEBI:15444"/>
        <dbReference type="ChEBI" id="CHEBI:43474"/>
        <dbReference type="ChEBI" id="CHEBI:63576"/>
        <dbReference type="EC" id="2.4.99.16"/>
    </reaction>
</comment>
<keyword evidence="4 6" id="KW-0119">Carbohydrate metabolism</keyword>
<feature type="binding site" evidence="6">
    <location>
        <position position="289"/>
    </location>
    <ligand>
        <name>alpha-maltose 1-phosphate</name>
        <dbReference type="ChEBI" id="CHEBI:63576"/>
    </ligand>
</feature>
<dbReference type="InterPro" id="IPR026585">
    <property type="entry name" value="GlgE"/>
</dbReference>
<feature type="binding site" evidence="6">
    <location>
        <position position="384"/>
    </location>
    <ligand>
        <name>alpha-maltose 1-phosphate</name>
        <dbReference type="ChEBI" id="CHEBI:63576"/>
    </ligand>
</feature>
<comment type="subunit">
    <text evidence="1 6">Homodimer.</text>
</comment>
<keyword evidence="10" id="KW-1185">Reference proteome</keyword>
<dbReference type="EC" id="2.4.99.16" evidence="6"/>
<name>A0ABN3VQ21_9ACTN</name>
<protein>
    <recommendedName>
        <fullName evidence="6">Alpha-1,4-glucan:maltose-1-phosphate maltosyltransferase</fullName>
        <shortName evidence="6">GMPMT</shortName>
        <ecNumber evidence="6">2.4.99.16</ecNumber>
    </recommendedName>
    <alternativeName>
        <fullName evidence="6">(1-&gt;4)-alpha-D-glucan:maltose-1-phosphate alpha-D-maltosyltransferase</fullName>
    </alternativeName>
</protein>
<dbReference type="Gene3D" id="2.60.40.1180">
    <property type="entry name" value="Golgi alpha-mannosidase II"/>
    <property type="match status" value="1"/>
</dbReference>
<gene>
    <name evidence="6" type="primary">glgE</name>
    <name evidence="9" type="ORF">GCM10010517_05890</name>
</gene>
<comment type="function">
    <text evidence="6">Maltosyltransferase that uses maltose 1-phosphate (M1P) as the sugar donor to elongate linear or branched alpha-(1-&gt;4)-glucans. Is involved in a branched alpha-glucan biosynthetic pathway from trehalose, together with TreS, Mak and GlgB.</text>
</comment>
<comment type="similarity">
    <text evidence="6">Belongs to the glycosyl hydrolase 13 family. GlgE subfamily.</text>
</comment>
<feature type="binding site" evidence="6">
    <location>
        <position position="349"/>
    </location>
    <ligand>
        <name>alpha-maltose 1-phosphate</name>
        <dbReference type="ChEBI" id="CHEBI:63576"/>
    </ligand>
</feature>
<evidence type="ECO:0000256" key="4">
    <source>
        <dbReference type="ARBA" id="ARBA00023277"/>
    </source>
</evidence>
<dbReference type="InterPro" id="IPR049171">
    <property type="entry name" value="GLGE_C"/>
</dbReference>